<feature type="compositionally biased region" description="Basic and acidic residues" evidence="1">
    <location>
        <begin position="111"/>
        <end position="137"/>
    </location>
</feature>
<proteinExistence type="predicted"/>
<accession>A0A816CXY0</accession>
<gene>
    <name evidence="2" type="ORF">XAT740_LOCUS50922</name>
</gene>
<evidence type="ECO:0000313" key="2">
    <source>
        <dbReference type="EMBL" id="CAF1626066.1"/>
    </source>
</evidence>
<comment type="caution">
    <text evidence="2">The sequence shown here is derived from an EMBL/GenBank/DDBJ whole genome shotgun (WGS) entry which is preliminary data.</text>
</comment>
<protein>
    <submittedName>
        <fullName evidence="2">Uncharacterized protein</fullName>
    </submittedName>
</protein>
<dbReference type="PANTHER" id="PTHR46601">
    <property type="entry name" value="ULP_PROTEASE DOMAIN-CONTAINING PROTEIN"/>
    <property type="match status" value="1"/>
</dbReference>
<dbReference type="AlphaFoldDB" id="A0A816CXY0"/>
<reference evidence="2" key="1">
    <citation type="submission" date="2021-02" db="EMBL/GenBank/DDBJ databases">
        <authorList>
            <person name="Nowell W R."/>
        </authorList>
    </citation>
    <scope>NUCLEOTIDE SEQUENCE</scope>
</reference>
<dbReference type="Proteomes" id="UP000663828">
    <property type="component" value="Unassembled WGS sequence"/>
</dbReference>
<dbReference type="EMBL" id="CAJNOR010007951">
    <property type="protein sequence ID" value="CAF1626066.1"/>
    <property type="molecule type" value="Genomic_DNA"/>
</dbReference>
<sequence length="497" mass="57855">MPKRKCCEHPEKHANSTRVPKGTIAVSLQLSKFLVSRYNMTETRTRWLYPRCHVVESKEMTAYQTVQMKDNEVSSDDGDDDDAMMTEILDNCSTKDDDHATEELTEEEEDNVRKDSGFMNESKENSHHSLHMDERSTDCESMDEEEGDVLYEHEYQKNKAVKQLSAVFELLKIEPIHDKLTVFPIRVKVDEVYRKLQQWCDVLEGVTQASHDPNPHELRISESNEFLDGLKKLFVESDANEKNRLMTIAPREWGRQKIERWFQVKQSQARRSLVLRKDKGILVYPQCLRRNIPLSDATIDTVVKFYREDGISRVSSNSKDTMKINGQAVAVRFMEMTVLDAYRIFNERLPGAVARSTFYPLRPREVKIATPHGTCICIIHENMDLLLKAWNNHYQKHVAIASSSSDNKINMNDLITQIIDFSMNFTLIRQREVQQGFYSQHQVTLFTIHLTIGREQRNVAIISDYMEHTTSFVYCAQQILVRFIKKNFPLVKKISYV</sequence>
<dbReference type="PANTHER" id="PTHR46601:SF1">
    <property type="entry name" value="ADF-H DOMAIN-CONTAINING PROTEIN"/>
    <property type="match status" value="1"/>
</dbReference>
<feature type="non-terminal residue" evidence="2">
    <location>
        <position position="1"/>
    </location>
</feature>
<name>A0A816CXY0_ADIRI</name>
<keyword evidence="3" id="KW-1185">Reference proteome</keyword>
<feature type="region of interest" description="Disordered" evidence="1">
    <location>
        <begin position="94"/>
        <end position="137"/>
    </location>
</feature>
<evidence type="ECO:0000313" key="3">
    <source>
        <dbReference type="Proteomes" id="UP000663828"/>
    </source>
</evidence>
<evidence type="ECO:0000256" key="1">
    <source>
        <dbReference type="SAM" id="MobiDB-lite"/>
    </source>
</evidence>
<organism evidence="2 3">
    <name type="scientific">Adineta ricciae</name>
    <name type="common">Rotifer</name>
    <dbReference type="NCBI Taxonomy" id="249248"/>
    <lineage>
        <taxon>Eukaryota</taxon>
        <taxon>Metazoa</taxon>
        <taxon>Spiralia</taxon>
        <taxon>Gnathifera</taxon>
        <taxon>Rotifera</taxon>
        <taxon>Eurotatoria</taxon>
        <taxon>Bdelloidea</taxon>
        <taxon>Adinetida</taxon>
        <taxon>Adinetidae</taxon>
        <taxon>Adineta</taxon>
    </lineage>
</organism>